<sequence length="111" mass="13037">MYFQKFASVAKIYVKKVEEEVKTAVKVNSYFDNHDLNFFCEEILNFLRFIRQIFEMIIRCFKPIYTLPLTLGGGLFRAKVSINVHFHTPTDKKLVIPPCHIPNCSECHDHN</sequence>
<accession>A0A9N9SA20</accession>
<organism evidence="1 2">
    <name type="scientific">Chironomus riparius</name>
    <dbReference type="NCBI Taxonomy" id="315576"/>
    <lineage>
        <taxon>Eukaryota</taxon>
        <taxon>Metazoa</taxon>
        <taxon>Ecdysozoa</taxon>
        <taxon>Arthropoda</taxon>
        <taxon>Hexapoda</taxon>
        <taxon>Insecta</taxon>
        <taxon>Pterygota</taxon>
        <taxon>Neoptera</taxon>
        <taxon>Endopterygota</taxon>
        <taxon>Diptera</taxon>
        <taxon>Nematocera</taxon>
        <taxon>Chironomoidea</taxon>
        <taxon>Chironomidae</taxon>
        <taxon>Chironominae</taxon>
        <taxon>Chironomus</taxon>
    </lineage>
</organism>
<name>A0A9N9SA20_9DIPT</name>
<evidence type="ECO:0000313" key="2">
    <source>
        <dbReference type="Proteomes" id="UP001153620"/>
    </source>
</evidence>
<reference evidence="1" key="1">
    <citation type="submission" date="2022-01" db="EMBL/GenBank/DDBJ databases">
        <authorList>
            <person name="King R."/>
        </authorList>
    </citation>
    <scope>NUCLEOTIDE SEQUENCE</scope>
</reference>
<dbReference type="Proteomes" id="UP001153620">
    <property type="component" value="Chromosome 4"/>
</dbReference>
<dbReference type="AlphaFoldDB" id="A0A9N9SA20"/>
<evidence type="ECO:0000313" key="1">
    <source>
        <dbReference type="EMBL" id="CAG9811024.1"/>
    </source>
</evidence>
<gene>
    <name evidence="1" type="ORF">CHIRRI_LOCUS13834</name>
</gene>
<reference evidence="1" key="2">
    <citation type="submission" date="2022-10" db="EMBL/GenBank/DDBJ databases">
        <authorList>
            <consortium name="ENA_rothamsted_submissions"/>
            <consortium name="culmorum"/>
            <person name="King R."/>
        </authorList>
    </citation>
    <scope>NUCLEOTIDE SEQUENCE</scope>
</reference>
<proteinExistence type="predicted"/>
<protein>
    <submittedName>
        <fullName evidence="1">Uncharacterized protein</fullName>
    </submittedName>
</protein>
<keyword evidence="2" id="KW-1185">Reference proteome</keyword>
<dbReference type="EMBL" id="OU895880">
    <property type="protein sequence ID" value="CAG9811024.1"/>
    <property type="molecule type" value="Genomic_DNA"/>
</dbReference>